<evidence type="ECO:0000256" key="4">
    <source>
        <dbReference type="ARBA" id="ARBA00022827"/>
    </source>
</evidence>
<dbReference type="Gene3D" id="3.40.462.20">
    <property type="match status" value="1"/>
</dbReference>
<evidence type="ECO:0000313" key="7">
    <source>
        <dbReference type="EMBL" id="RZU13942.1"/>
    </source>
</evidence>
<keyword evidence="4" id="KW-0274">FAD</keyword>
<dbReference type="PROSITE" id="PS51387">
    <property type="entry name" value="FAD_PCMH"/>
    <property type="match status" value="1"/>
</dbReference>
<comment type="similarity">
    <text evidence="2">Belongs to the oxygen-dependent FAD-linked oxidoreductase family.</text>
</comment>
<dbReference type="Pfam" id="PF01565">
    <property type="entry name" value="FAD_binding_4"/>
    <property type="match status" value="1"/>
</dbReference>
<accession>A0A4Q7WU62</accession>
<name>A0A4Q7WU62_9ACTN</name>
<keyword evidence="3" id="KW-0285">Flavoprotein</keyword>
<dbReference type="Gene3D" id="3.30.43.10">
    <property type="entry name" value="Uridine Diphospho-n-acetylenolpyruvylglucosamine Reductase, domain 2"/>
    <property type="match status" value="1"/>
</dbReference>
<dbReference type="InterPro" id="IPR012951">
    <property type="entry name" value="BBE"/>
</dbReference>
<organism evidence="7 8">
    <name type="scientific">Kribbella rubisoli</name>
    <dbReference type="NCBI Taxonomy" id="3075929"/>
    <lineage>
        <taxon>Bacteria</taxon>
        <taxon>Bacillati</taxon>
        <taxon>Actinomycetota</taxon>
        <taxon>Actinomycetes</taxon>
        <taxon>Propionibacteriales</taxon>
        <taxon>Kribbellaceae</taxon>
        <taxon>Kribbella</taxon>
    </lineage>
</organism>
<dbReference type="InterPro" id="IPR036318">
    <property type="entry name" value="FAD-bd_PCMH-like_sf"/>
</dbReference>
<sequence length="428" mass="46059">MTTMLRTGDAGYDEARTVWNAMIDRRPAAVARCSSTADVVEAVRFGRAAGLEIAVRCGGHNIAGLSVPDGGLMIDLTPMNAVHVDPSQKRAWVQGGALLGELDKAAQEYGLATTAGNVSHTGVGGLTLGGGMGWLARRFGLACDNVVSYEVVTADGAVVRATADENPELFWGLRGGGGNFGIVTRFEFQLHEIGTRALIVELTYPASAGFHVLRGWRDLNEQAPREATFTASIKPDSVTVGYVWVGEGGYSLLPALRALGPVVDEVVEETTYLKLQTRDDSVQGHRYRRYWKGHYFKSLPDDAIRALLRTPGPSASLQAYGGAIADVPDGDAAFSHRETLFEFVTATRWDDADEDQARITQLREYAATLAPYASGAYMNTLNGDPIQRAFPPAKLERLVALKTAYDPANVFHLNQNIRPGEASAESAA</sequence>
<dbReference type="GO" id="GO:0016491">
    <property type="term" value="F:oxidoreductase activity"/>
    <property type="evidence" value="ECO:0007669"/>
    <property type="project" value="UniProtKB-KW"/>
</dbReference>
<dbReference type="Gene3D" id="3.30.465.10">
    <property type="match status" value="1"/>
</dbReference>
<reference evidence="7 8" key="1">
    <citation type="journal article" date="2015" name="Stand. Genomic Sci.">
        <title>Genomic Encyclopedia of Bacterial and Archaeal Type Strains, Phase III: the genomes of soil and plant-associated and newly described type strains.</title>
        <authorList>
            <person name="Whitman W.B."/>
            <person name="Woyke T."/>
            <person name="Klenk H.P."/>
            <person name="Zhou Y."/>
            <person name="Lilburn T.G."/>
            <person name="Beck B.J."/>
            <person name="De Vos P."/>
            <person name="Vandamme P."/>
            <person name="Eisen J.A."/>
            <person name="Garrity G."/>
            <person name="Hugenholtz P."/>
            <person name="Kyrpides N.C."/>
        </authorList>
    </citation>
    <scope>NUCLEOTIDE SEQUENCE [LARGE SCALE GENOMIC DNA]</scope>
    <source>
        <strain evidence="7 8">VKM Ac-2540</strain>
    </source>
</reference>
<evidence type="ECO:0000256" key="1">
    <source>
        <dbReference type="ARBA" id="ARBA00001974"/>
    </source>
</evidence>
<keyword evidence="5" id="KW-0560">Oxidoreductase</keyword>
<comment type="caution">
    <text evidence="7">The sequence shown here is derived from an EMBL/GenBank/DDBJ whole genome shotgun (WGS) entry which is preliminary data.</text>
</comment>
<dbReference type="AlphaFoldDB" id="A0A4Q7WU62"/>
<dbReference type="Pfam" id="PF08031">
    <property type="entry name" value="BBE"/>
    <property type="match status" value="1"/>
</dbReference>
<protein>
    <submittedName>
        <fullName evidence="7">FAD/FMN-containing dehydrogenase</fullName>
    </submittedName>
</protein>
<keyword evidence="8" id="KW-1185">Reference proteome</keyword>
<dbReference type="InterPro" id="IPR016169">
    <property type="entry name" value="FAD-bd_PCMH_sub2"/>
</dbReference>
<dbReference type="RefSeq" id="WP_130446144.1">
    <property type="nucleotide sequence ID" value="NZ_SHKR01000013.1"/>
</dbReference>
<dbReference type="InterPro" id="IPR006094">
    <property type="entry name" value="Oxid_FAD_bind_N"/>
</dbReference>
<evidence type="ECO:0000313" key="8">
    <source>
        <dbReference type="Proteomes" id="UP000292027"/>
    </source>
</evidence>
<dbReference type="Proteomes" id="UP000292027">
    <property type="component" value="Unassembled WGS sequence"/>
</dbReference>
<feature type="domain" description="FAD-binding PCMH-type" evidence="6">
    <location>
        <begin position="23"/>
        <end position="193"/>
    </location>
</feature>
<dbReference type="OrthoDB" id="3682986at2"/>
<dbReference type="GO" id="GO:0071949">
    <property type="term" value="F:FAD binding"/>
    <property type="evidence" value="ECO:0007669"/>
    <property type="project" value="InterPro"/>
</dbReference>
<evidence type="ECO:0000259" key="6">
    <source>
        <dbReference type="PROSITE" id="PS51387"/>
    </source>
</evidence>
<gene>
    <name evidence="7" type="ORF">EV645_4799</name>
</gene>
<dbReference type="SUPFAM" id="SSF56176">
    <property type="entry name" value="FAD-binding/transporter-associated domain-like"/>
    <property type="match status" value="1"/>
</dbReference>
<evidence type="ECO:0000256" key="5">
    <source>
        <dbReference type="ARBA" id="ARBA00023002"/>
    </source>
</evidence>
<dbReference type="EMBL" id="SHKR01000013">
    <property type="protein sequence ID" value="RZU13942.1"/>
    <property type="molecule type" value="Genomic_DNA"/>
</dbReference>
<dbReference type="PANTHER" id="PTHR42973:SF39">
    <property type="entry name" value="FAD-BINDING PCMH-TYPE DOMAIN-CONTAINING PROTEIN"/>
    <property type="match status" value="1"/>
</dbReference>
<dbReference type="InterPro" id="IPR050416">
    <property type="entry name" value="FAD-linked_Oxidoreductase"/>
</dbReference>
<dbReference type="InterPro" id="IPR016167">
    <property type="entry name" value="FAD-bd_PCMH_sub1"/>
</dbReference>
<dbReference type="InterPro" id="IPR016166">
    <property type="entry name" value="FAD-bd_PCMH"/>
</dbReference>
<evidence type="ECO:0000256" key="3">
    <source>
        <dbReference type="ARBA" id="ARBA00022630"/>
    </source>
</evidence>
<evidence type="ECO:0000256" key="2">
    <source>
        <dbReference type="ARBA" id="ARBA00005466"/>
    </source>
</evidence>
<comment type="cofactor">
    <cofactor evidence="1">
        <name>FAD</name>
        <dbReference type="ChEBI" id="CHEBI:57692"/>
    </cofactor>
</comment>
<dbReference type="PANTHER" id="PTHR42973">
    <property type="entry name" value="BINDING OXIDOREDUCTASE, PUTATIVE (AFU_ORTHOLOGUE AFUA_1G17690)-RELATED"/>
    <property type="match status" value="1"/>
</dbReference>
<proteinExistence type="inferred from homology"/>